<protein>
    <submittedName>
        <fullName evidence="2">Uncharacterized protein</fullName>
    </submittedName>
</protein>
<dbReference type="EnsemblMetazoa" id="G610.8">
    <property type="protein sequence ID" value="G610.8:cds"/>
    <property type="gene ID" value="G610"/>
</dbReference>
<evidence type="ECO:0000313" key="3">
    <source>
        <dbReference type="Proteomes" id="UP000005408"/>
    </source>
</evidence>
<reference evidence="2" key="1">
    <citation type="submission" date="2022-08" db="UniProtKB">
        <authorList>
            <consortium name="EnsemblMetazoa"/>
        </authorList>
    </citation>
    <scope>IDENTIFICATION</scope>
    <source>
        <strain evidence="2">05x7-T-G4-1.051#20</strain>
    </source>
</reference>
<evidence type="ECO:0000313" key="2">
    <source>
        <dbReference type="EnsemblMetazoa" id="G610.8:cds"/>
    </source>
</evidence>
<name>A0A8W8NNY5_MAGGI</name>
<feature type="compositionally biased region" description="Polar residues" evidence="1">
    <location>
        <begin position="47"/>
        <end position="56"/>
    </location>
</feature>
<organism evidence="2 3">
    <name type="scientific">Magallana gigas</name>
    <name type="common">Pacific oyster</name>
    <name type="synonym">Crassostrea gigas</name>
    <dbReference type="NCBI Taxonomy" id="29159"/>
    <lineage>
        <taxon>Eukaryota</taxon>
        <taxon>Metazoa</taxon>
        <taxon>Spiralia</taxon>
        <taxon>Lophotrochozoa</taxon>
        <taxon>Mollusca</taxon>
        <taxon>Bivalvia</taxon>
        <taxon>Autobranchia</taxon>
        <taxon>Pteriomorphia</taxon>
        <taxon>Ostreida</taxon>
        <taxon>Ostreoidea</taxon>
        <taxon>Ostreidae</taxon>
        <taxon>Magallana</taxon>
    </lineage>
</organism>
<feature type="region of interest" description="Disordered" evidence="1">
    <location>
        <begin position="22"/>
        <end position="72"/>
    </location>
</feature>
<dbReference type="Proteomes" id="UP000005408">
    <property type="component" value="Unassembled WGS sequence"/>
</dbReference>
<evidence type="ECO:0000256" key="1">
    <source>
        <dbReference type="SAM" id="MobiDB-lite"/>
    </source>
</evidence>
<proteinExistence type="predicted"/>
<dbReference type="AlphaFoldDB" id="A0A8W8NNY5"/>
<sequence length="72" mass="7838">QVKKKYTAYRTKTGELKFLSGAEESDDDVLEAKPKKKNRGDLEAESETASTGSQPGTMGKKKKTVTINESTA</sequence>
<accession>A0A8W8NNY5</accession>
<keyword evidence="3" id="KW-1185">Reference proteome</keyword>